<sequence length="165" mass="18288">MNTLEPTAAERAEPRWLTPKERQLWLALVEFTNGLPRAIDRQLSQDSDVSGVEYSVLAAVSEASPEGVRSSDLAAQLQWERSRVSHLLRRMEARGFIGRCAASADGRGQEISLTEDGWATIRGAAPGHVEMVRETIFDPISVDQQDQLLSAIGSIREAFNERGLW</sequence>
<dbReference type="Proteomes" id="UP000182725">
    <property type="component" value="Unassembled WGS sequence"/>
</dbReference>
<dbReference type="Gene3D" id="1.10.10.10">
    <property type="entry name" value="Winged helix-like DNA-binding domain superfamily/Winged helix DNA-binding domain"/>
    <property type="match status" value="1"/>
</dbReference>
<dbReference type="RefSeq" id="WP_074711390.1">
    <property type="nucleotide sequence ID" value="NZ_FNTV01000001.1"/>
</dbReference>
<dbReference type="PANTHER" id="PTHR33164">
    <property type="entry name" value="TRANSCRIPTIONAL REGULATOR, MARR FAMILY"/>
    <property type="match status" value="1"/>
</dbReference>
<dbReference type="SMART" id="SM00347">
    <property type="entry name" value="HTH_MARR"/>
    <property type="match status" value="1"/>
</dbReference>
<dbReference type="GO" id="GO:0006950">
    <property type="term" value="P:response to stress"/>
    <property type="evidence" value="ECO:0007669"/>
    <property type="project" value="TreeGrafter"/>
</dbReference>
<proteinExistence type="predicted"/>
<evidence type="ECO:0000313" key="3">
    <source>
        <dbReference type="Proteomes" id="UP000182725"/>
    </source>
</evidence>
<dbReference type="GO" id="GO:0003677">
    <property type="term" value="F:DNA binding"/>
    <property type="evidence" value="ECO:0007669"/>
    <property type="project" value="UniProtKB-KW"/>
</dbReference>
<protein>
    <submittedName>
        <fullName evidence="2">DNA-binding transcriptional regulator, MarR family</fullName>
    </submittedName>
</protein>
<dbReference type="PANTHER" id="PTHR33164:SF99">
    <property type="entry name" value="MARR FAMILY REGULATORY PROTEIN"/>
    <property type="match status" value="1"/>
</dbReference>
<dbReference type="InterPro" id="IPR039422">
    <property type="entry name" value="MarR/SlyA-like"/>
</dbReference>
<dbReference type="InterPro" id="IPR036390">
    <property type="entry name" value="WH_DNA-bd_sf"/>
</dbReference>
<keyword evidence="2" id="KW-0238">DNA-binding</keyword>
<organism evidence="2 3">
    <name type="scientific">Arthrobacter alpinus</name>
    <dbReference type="NCBI Taxonomy" id="656366"/>
    <lineage>
        <taxon>Bacteria</taxon>
        <taxon>Bacillati</taxon>
        <taxon>Actinomycetota</taxon>
        <taxon>Actinomycetes</taxon>
        <taxon>Micrococcales</taxon>
        <taxon>Micrococcaceae</taxon>
        <taxon>Arthrobacter</taxon>
    </lineage>
</organism>
<dbReference type="GO" id="GO:0003700">
    <property type="term" value="F:DNA-binding transcription factor activity"/>
    <property type="evidence" value="ECO:0007669"/>
    <property type="project" value="InterPro"/>
</dbReference>
<dbReference type="AlphaFoldDB" id="A0A1H5K015"/>
<evidence type="ECO:0000313" key="2">
    <source>
        <dbReference type="EMBL" id="SEE57827.1"/>
    </source>
</evidence>
<gene>
    <name evidence="2" type="ORF">SAMN04489740_1811</name>
</gene>
<feature type="domain" description="HTH marR-type" evidence="1">
    <location>
        <begin position="21"/>
        <end position="157"/>
    </location>
</feature>
<dbReference type="Pfam" id="PF12802">
    <property type="entry name" value="MarR_2"/>
    <property type="match status" value="1"/>
</dbReference>
<reference evidence="2 3" key="1">
    <citation type="submission" date="2016-10" db="EMBL/GenBank/DDBJ databases">
        <authorList>
            <person name="de Groot N.N."/>
        </authorList>
    </citation>
    <scope>NUCLEOTIDE SEQUENCE [LARGE SCALE GENOMIC DNA]</scope>
    <source>
        <strain evidence="2 3">DSM 22274</strain>
    </source>
</reference>
<dbReference type="PROSITE" id="PS50995">
    <property type="entry name" value="HTH_MARR_2"/>
    <property type="match status" value="1"/>
</dbReference>
<dbReference type="PRINTS" id="PR00598">
    <property type="entry name" value="HTHMARR"/>
</dbReference>
<dbReference type="SUPFAM" id="SSF46785">
    <property type="entry name" value="Winged helix' DNA-binding domain"/>
    <property type="match status" value="1"/>
</dbReference>
<dbReference type="InterPro" id="IPR000835">
    <property type="entry name" value="HTH_MarR-typ"/>
</dbReference>
<dbReference type="EMBL" id="FNTV01000001">
    <property type="protein sequence ID" value="SEE57827.1"/>
    <property type="molecule type" value="Genomic_DNA"/>
</dbReference>
<accession>A0A1H5K015</accession>
<evidence type="ECO:0000259" key="1">
    <source>
        <dbReference type="PROSITE" id="PS50995"/>
    </source>
</evidence>
<name>A0A1H5K015_9MICC</name>
<dbReference type="InterPro" id="IPR036388">
    <property type="entry name" value="WH-like_DNA-bd_sf"/>
</dbReference>